<organism evidence="2 3">
    <name type="scientific">Pleuronectes platessa</name>
    <name type="common">European plaice</name>
    <dbReference type="NCBI Taxonomy" id="8262"/>
    <lineage>
        <taxon>Eukaryota</taxon>
        <taxon>Metazoa</taxon>
        <taxon>Chordata</taxon>
        <taxon>Craniata</taxon>
        <taxon>Vertebrata</taxon>
        <taxon>Euteleostomi</taxon>
        <taxon>Actinopterygii</taxon>
        <taxon>Neopterygii</taxon>
        <taxon>Teleostei</taxon>
        <taxon>Neoteleostei</taxon>
        <taxon>Acanthomorphata</taxon>
        <taxon>Carangaria</taxon>
        <taxon>Pleuronectiformes</taxon>
        <taxon>Pleuronectoidei</taxon>
        <taxon>Pleuronectidae</taxon>
        <taxon>Pleuronectes</taxon>
    </lineage>
</organism>
<comment type="caution">
    <text evidence="2">The sequence shown here is derived from an EMBL/GenBank/DDBJ whole genome shotgun (WGS) entry which is preliminary data.</text>
</comment>
<evidence type="ECO:0000256" key="1">
    <source>
        <dbReference type="SAM" id="MobiDB-lite"/>
    </source>
</evidence>
<sequence length="138" mass="15185">MCITRPCRPRTAQQIEIYNYDFQSEGNLGEKGFVRLQVPACLAALLRSCMGFISPCGSSSELSDPASARPALPVHGDPQLGRWSPLPPHPSSAELYSRWRRGSMVLRHYLFSTSHLQPHLQGGPAAHAARLAAAHREK</sequence>
<proteinExistence type="predicted"/>
<reference evidence="2" key="1">
    <citation type="submission" date="2020-03" db="EMBL/GenBank/DDBJ databases">
        <authorList>
            <person name="Weist P."/>
        </authorList>
    </citation>
    <scope>NUCLEOTIDE SEQUENCE</scope>
</reference>
<feature type="region of interest" description="Disordered" evidence="1">
    <location>
        <begin position="57"/>
        <end position="90"/>
    </location>
</feature>
<dbReference type="EMBL" id="CADEAL010002724">
    <property type="protein sequence ID" value="CAB1441862.1"/>
    <property type="molecule type" value="Genomic_DNA"/>
</dbReference>
<dbReference type="AlphaFoldDB" id="A0A9N7YX91"/>
<gene>
    <name evidence="2" type="ORF">PLEPLA_LOCUS29589</name>
</gene>
<keyword evidence="3" id="KW-1185">Reference proteome</keyword>
<protein>
    <submittedName>
        <fullName evidence="2">Uncharacterized protein</fullName>
    </submittedName>
</protein>
<accession>A0A9N7YX91</accession>
<evidence type="ECO:0000313" key="3">
    <source>
        <dbReference type="Proteomes" id="UP001153269"/>
    </source>
</evidence>
<dbReference type="Proteomes" id="UP001153269">
    <property type="component" value="Unassembled WGS sequence"/>
</dbReference>
<evidence type="ECO:0000313" key="2">
    <source>
        <dbReference type="EMBL" id="CAB1441862.1"/>
    </source>
</evidence>
<name>A0A9N7YX91_PLEPL</name>